<dbReference type="Pfam" id="PF00704">
    <property type="entry name" value="Glyco_hydro_18"/>
    <property type="match status" value="1"/>
</dbReference>
<dbReference type="InterPro" id="IPR050314">
    <property type="entry name" value="Glycosyl_Hydrlase_18"/>
</dbReference>
<dbReference type="Pfam" id="PF17957">
    <property type="entry name" value="Big_7"/>
    <property type="match status" value="2"/>
</dbReference>
<evidence type="ECO:0000256" key="8">
    <source>
        <dbReference type="SAM" id="SignalP"/>
    </source>
</evidence>
<dbReference type="SUPFAM" id="SSF51445">
    <property type="entry name" value="(Trans)glycosidases"/>
    <property type="match status" value="1"/>
</dbReference>
<dbReference type="PROSITE" id="PS51257">
    <property type="entry name" value="PROKAR_LIPOPROTEIN"/>
    <property type="match status" value="1"/>
</dbReference>
<dbReference type="SUPFAM" id="SSF49384">
    <property type="entry name" value="Carbohydrate-binding domain"/>
    <property type="match status" value="1"/>
</dbReference>
<dbReference type="PROSITE" id="PS51173">
    <property type="entry name" value="CBM2"/>
    <property type="match status" value="1"/>
</dbReference>
<keyword evidence="5" id="KW-0624">Polysaccharide degradation</keyword>
<evidence type="ECO:0000313" key="12">
    <source>
        <dbReference type="Proteomes" id="UP000321306"/>
    </source>
</evidence>
<dbReference type="GO" id="GO:0005975">
    <property type="term" value="P:carbohydrate metabolic process"/>
    <property type="evidence" value="ECO:0007669"/>
    <property type="project" value="InterPro"/>
</dbReference>
<dbReference type="GO" id="GO:0030247">
    <property type="term" value="F:polysaccharide binding"/>
    <property type="evidence" value="ECO:0007669"/>
    <property type="project" value="UniProtKB-UniRule"/>
</dbReference>
<dbReference type="InterPro" id="IPR001579">
    <property type="entry name" value="Glyco_hydro_18_chit_AS"/>
</dbReference>
<dbReference type="PANTHER" id="PTHR11177">
    <property type="entry name" value="CHITINASE"/>
    <property type="match status" value="1"/>
</dbReference>
<dbReference type="InterPro" id="IPR008965">
    <property type="entry name" value="CBM2/CBM3_carb-bd_dom_sf"/>
</dbReference>
<keyword evidence="12" id="KW-1185">Reference proteome</keyword>
<protein>
    <recommendedName>
        <fullName evidence="3">chitinase</fullName>
        <ecNumber evidence="3">3.2.1.14</ecNumber>
    </recommendedName>
</protein>
<evidence type="ECO:0000259" key="10">
    <source>
        <dbReference type="PROSITE" id="PS51910"/>
    </source>
</evidence>
<dbReference type="EMBL" id="BJXB01000002">
    <property type="protein sequence ID" value="GEM44914.1"/>
    <property type="molecule type" value="Genomic_DNA"/>
</dbReference>
<evidence type="ECO:0000313" key="11">
    <source>
        <dbReference type="EMBL" id="GEM44914.1"/>
    </source>
</evidence>
<feature type="signal peptide" evidence="8">
    <location>
        <begin position="1"/>
        <end position="20"/>
    </location>
</feature>
<dbReference type="PANTHER" id="PTHR11177:SF317">
    <property type="entry name" value="CHITINASE 12-RELATED"/>
    <property type="match status" value="1"/>
</dbReference>
<reference evidence="11 12" key="1">
    <citation type="submission" date="2019-07" db="EMBL/GenBank/DDBJ databases">
        <title>Whole genome shotgun sequence of Deinococcus cellulosilyticus NBRC 106333.</title>
        <authorList>
            <person name="Hosoyama A."/>
            <person name="Uohara A."/>
            <person name="Ohji S."/>
            <person name="Ichikawa N."/>
        </authorList>
    </citation>
    <scope>NUCLEOTIDE SEQUENCE [LARGE SCALE GENOMIC DNA]</scope>
    <source>
        <strain evidence="11 12">NBRC 106333</strain>
    </source>
</reference>
<dbReference type="InterPro" id="IPR001919">
    <property type="entry name" value="CBD2"/>
</dbReference>
<dbReference type="RefSeq" id="WP_146882076.1">
    <property type="nucleotide sequence ID" value="NZ_BJXB01000002.1"/>
</dbReference>
<dbReference type="Gene3D" id="2.60.40.10">
    <property type="entry name" value="Immunoglobulins"/>
    <property type="match status" value="2"/>
</dbReference>
<keyword evidence="6 7" id="KW-0326">Glycosidase</keyword>
<dbReference type="Gene3D" id="2.60.40.290">
    <property type="match status" value="1"/>
</dbReference>
<evidence type="ECO:0000256" key="5">
    <source>
        <dbReference type="ARBA" id="ARBA00023024"/>
    </source>
</evidence>
<dbReference type="GO" id="GO:0008843">
    <property type="term" value="F:endochitinase activity"/>
    <property type="evidence" value="ECO:0007669"/>
    <property type="project" value="UniProtKB-EC"/>
</dbReference>
<comment type="caution">
    <text evidence="11">The sequence shown here is derived from an EMBL/GenBank/DDBJ whole genome shotgun (WGS) entry which is preliminary data.</text>
</comment>
<dbReference type="SMART" id="SM00637">
    <property type="entry name" value="CBD_II"/>
    <property type="match status" value="1"/>
</dbReference>
<dbReference type="InterPro" id="IPR017853">
    <property type="entry name" value="GH"/>
</dbReference>
<dbReference type="GO" id="GO:0008061">
    <property type="term" value="F:chitin binding"/>
    <property type="evidence" value="ECO:0007669"/>
    <property type="project" value="InterPro"/>
</dbReference>
<feature type="chain" id="PRO_5022033457" description="chitinase" evidence="8">
    <location>
        <begin position="21"/>
        <end position="711"/>
    </location>
</feature>
<dbReference type="EC" id="3.2.1.14" evidence="3"/>
<dbReference type="Proteomes" id="UP000321306">
    <property type="component" value="Unassembled WGS sequence"/>
</dbReference>
<dbReference type="GO" id="GO:0005576">
    <property type="term" value="C:extracellular region"/>
    <property type="evidence" value="ECO:0007669"/>
    <property type="project" value="TreeGrafter"/>
</dbReference>
<evidence type="ECO:0000256" key="2">
    <source>
        <dbReference type="ARBA" id="ARBA00009121"/>
    </source>
</evidence>
<accession>A0A511MWF5</accession>
<name>A0A511MWF5_DEIC1</name>
<dbReference type="GO" id="GO:0006032">
    <property type="term" value="P:chitin catabolic process"/>
    <property type="evidence" value="ECO:0007669"/>
    <property type="project" value="UniProtKB-KW"/>
</dbReference>
<dbReference type="Gene3D" id="3.20.20.80">
    <property type="entry name" value="Glycosidases"/>
    <property type="match status" value="1"/>
</dbReference>
<proteinExistence type="inferred from homology"/>
<feature type="domain" description="CBM2" evidence="9">
    <location>
        <begin position="35"/>
        <end position="148"/>
    </location>
</feature>
<dbReference type="InterPro" id="IPR012291">
    <property type="entry name" value="CBM2_carb-bd_dom_sf"/>
</dbReference>
<dbReference type="AlphaFoldDB" id="A0A511MWF5"/>
<evidence type="ECO:0000256" key="7">
    <source>
        <dbReference type="RuleBase" id="RU000489"/>
    </source>
</evidence>
<dbReference type="PROSITE" id="PS01095">
    <property type="entry name" value="GH18_1"/>
    <property type="match status" value="1"/>
</dbReference>
<organism evidence="11 12">
    <name type="scientific">Deinococcus cellulosilyticus (strain DSM 18568 / NBRC 106333 / KACC 11606 / 5516J-15)</name>
    <dbReference type="NCBI Taxonomy" id="1223518"/>
    <lineage>
        <taxon>Bacteria</taxon>
        <taxon>Thermotogati</taxon>
        <taxon>Deinococcota</taxon>
        <taxon>Deinococci</taxon>
        <taxon>Deinococcales</taxon>
        <taxon>Deinococcaceae</taxon>
        <taxon>Deinococcus</taxon>
    </lineage>
</organism>
<dbReference type="InterPro" id="IPR013783">
    <property type="entry name" value="Ig-like_fold"/>
</dbReference>
<evidence type="ECO:0000256" key="4">
    <source>
        <dbReference type="ARBA" id="ARBA00022801"/>
    </source>
</evidence>
<keyword evidence="4 7" id="KW-0378">Hydrolase</keyword>
<keyword evidence="5" id="KW-0146">Chitin degradation</keyword>
<keyword evidence="5" id="KW-0119">Carbohydrate metabolism</keyword>
<evidence type="ECO:0000256" key="1">
    <source>
        <dbReference type="ARBA" id="ARBA00000822"/>
    </source>
</evidence>
<evidence type="ECO:0000256" key="6">
    <source>
        <dbReference type="ARBA" id="ARBA00023295"/>
    </source>
</evidence>
<dbReference type="SMART" id="SM00636">
    <property type="entry name" value="Glyco_18"/>
    <property type="match status" value="1"/>
</dbReference>
<comment type="similarity">
    <text evidence="2">Belongs to the glycosyl hydrolase 18 family. Chitinase class II subfamily.</text>
</comment>
<dbReference type="Pfam" id="PF00553">
    <property type="entry name" value="CBM_2"/>
    <property type="match status" value="1"/>
</dbReference>
<comment type="catalytic activity">
    <reaction evidence="1">
        <text>Random endo-hydrolysis of N-acetyl-beta-D-glucosaminide (1-&gt;4)-beta-linkages in chitin and chitodextrins.</text>
        <dbReference type="EC" id="3.2.1.14"/>
    </reaction>
</comment>
<gene>
    <name evidence="11" type="ORF">DC3_05490</name>
</gene>
<dbReference type="OrthoDB" id="9775889at2"/>
<evidence type="ECO:0000259" key="9">
    <source>
        <dbReference type="PROSITE" id="PS51173"/>
    </source>
</evidence>
<dbReference type="InterPro" id="IPR001223">
    <property type="entry name" value="Glyco_hydro18_cat"/>
</dbReference>
<sequence>MNIKAFQGSALLLLTLGLAACSQTDLQGAAPVGVVNKQAAVLSATFTTSSAWDSGFTGVITLKNTGDTAVSTWSLNFKFNGNAGLSGTPWGAGGNAVKNADGSYTITPNSWGGGNIPAGGSVTVSYSGTGVFSGVTACTINGASCSGTPSDTVAPTVSATVAPATLTAAGTAKVTATASDNVGVTKVEFFRNGTLVATDTTAPYEYSQSFSSSSQNGTYAFTAKAFDAAGNNKTSTATNLTVNIPGTGDTVAPTVSVSASPTNLTAAGNVTVTANATDNVGVSKVEFYRNGALVGTDTTSPYQYSQSFAAGQNGTYSYTAKAFDAAGNNTTSSAANVTVNIPVQPASRIYVGYAGTWNTSLNDLVPANIPSYYTHVNISFANPKLTYKKGDYLVNGFSDTNTGLQFVEGAAANPWSPPVKMTPENAKKLIANIDALQARGTKVYLSVGGWTYSNDQHGWDSYNPSGLIDLAQDLGVDGVDLDWEAPTGTCSGDATNFSCPGDAKAIDILNRTHDTIRARGLSMGISIAAWSTGAYYVKGTQWEEGKVQWGSPYGGTMYNLVKQQGSKLSHINLMSYDAGTYFDPRESFESYRAIYSGPIAMGIEPAPEGAGGATLKLYKEAGVDYGATWRNFMYDGLNDASKAYNVETLANYVKTNGKPGDGMMIWQIWKERVHATPPAGAAGVNSAGQLICQILQITSNCNQSVPTLPKL</sequence>
<keyword evidence="8" id="KW-0732">Signal</keyword>
<evidence type="ECO:0000256" key="3">
    <source>
        <dbReference type="ARBA" id="ARBA00012729"/>
    </source>
</evidence>
<dbReference type="InterPro" id="IPR011583">
    <property type="entry name" value="Chitinase_II/V-like_cat"/>
</dbReference>
<dbReference type="PROSITE" id="PS51910">
    <property type="entry name" value="GH18_2"/>
    <property type="match status" value="1"/>
</dbReference>
<feature type="domain" description="GH18" evidence="10">
    <location>
        <begin position="348"/>
        <end position="711"/>
    </location>
</feature>